<dbReference type="Pfam" id="PF20335">
    <property type="entry name" value="DUF6630"/>
    <property type="match status" value="1"/>
</dbReference>
<reference evidence="2 3" key="1">
    <citation type="submission" date="2018-05" db="EMBL/GenBank/DDBJ databases">
        <title>Genome sequencing of Flavobacterium sp. HYN0056.</title>
        <authorList>
            <person name="Yi H."/>
            <person name="Baek C."/>
        </authorList>
    </citation>
    <scope>NUCLEOTIDE SEQUENCE [LARGE SCALE GENOMIC DNA]</scope>
    <source>
        <strain evidence="2 3">HYN0056</strain>
    </source>
</reference>
<dbReference type="InterPro" id="IPR046582">
    <property type="entry name" value="DUF6630"/>
</dbReference>
<organism evidence="2 3">
    <name type="scientific">Flavobacterium crocinum</name>
    <dbReference type="NCBI Taxonomy" id="2183896"/>
    <lineage>
        <taxon>Bacteria</taxon>
        <taxon>Pseudomonadati</taxon>
        <taxon>Bacteroidota</taxon>
        <taxon>Flavobacteriia</taxon>
        <taxon>Flavobacteriales</taxon>
        <taxon>Flavobacteriaceae</taxon>
        <taxon>Flavobacterium</taxon>
    </lineage>
</organism>
<name>A0A2S1YTB2_9FLAO</name>
<protein>
    <recommendedName>
        <fullName evidence="1">DUF6630 domain-containing protein</fullName>
    </recommendedName>
</protein>
<keyword evidence="3" id="KW-1185">Reference proteome</keyword>
<evidence type="ECO:0000313" key="2">
    <source>
        <dbReference type="EMBL" id="AWK07350.1"/>
    </source>
</evidence>
<evidence type="ECO:0000313" key="3">
    <source>
        <dbReference type="Proteomes" id="UP000245250"/>
    </source>
</evidence>
<dbReference type="OrthoDB" id="654926at2"/>
<sequence>MTYDEYIASLPDLKKIEKEGYVELTDLCVATENQQKLFDFFKTVKDFSADDDYMTTLNYVIEYLDKNKIHFIMSLDWKASINDLKWRINSSLKDNYGLTIDLPKQEDYEERATVSFDNVFEDFDKPLRNKGIQMGFIDTQSDEYVIFLHKIADKQKVEKSVEKIGYKYHEK</sequence>
<gene>
    <name evidence="2" type="ORF">HYN56_04510</name>
</gene>
<dbReference type="AlphaFoldDB" id="A0A2S1YTB2"/>
<dbReference type="Proteomes" id="UP000245250">
    <property type="component" value="Chromosome"/>
</dbReference>
<dbReference type="EMBL" id="CP029255">
    <property type="protein sequence ID" value="AWK07350.1"/>
    <property type="molecule type" value="Genomic_DNA"/>
</dbReference>
<accession>A0A2S1YTB2</accession>
<proteinExistence type="predicted"/>
<feature type="domain" description="DUF6630" evidence="1">
    <location>
        <begin position="25"/>
        <end position="169"/>
    </location>
</feature>
<evidence type="ECO:0000259" key="1">
    <source>
        <dbReference type="Pfam" id="PF20335"/>
    </source>
</evidence>
<dbReference type="KEGG" id="fcr:HYN56_04510"/>